<dbReference type="SUPFAM" id="SSF89447">
    <property type="entry name" value="AbrB/MazE/MraZ-like"/>
    <property type="match status" value="1"/>
</dbReference>
<gene>
    <name evidence="2" type="ordered locus">Aflv_1613</name>
</gene>
<dbReference type="Pfam" id="PF04014">
    <property type="entry name" value="MazE_antitoxin"/>
    <property type="match status" value="1"/>
</dbReference>
<dbReference type="Proteomes" id="UP000000742">
    <property type="component" value="Chromosome"/>
</dbReference>
<dbReference type="EMBL" id="CP000922">
    <property type="protein sequence ID" value="ACJ33978.1"/>
    <property type="molecule type" value="Genomic_DNA"/>
</dbReference>
<accession>B7GJW5</accession>
<evidence type="ECO:0000313" key="2">
    <source>
        <dbReference type="EMBL" id="ACJ33978.1"/>
    </source>
</evidence>
<proteinExistence type="predicted"/>
<dbReference type="eggNOG" id="COG2336">
    <property type="taxonomic scope" value="Bacteria"/>
</dbReference>
<dbReference type="KEGG" id="afl:Aflv_1613"/>
<organism evidence="2 3">
    <name type="scientific">Anoxybacillus flavithermus (strain DSM 21510 / WK1)</name>
    <dbReference type="NCBI Taxonomy" id="491915"/>
    <lineage>
        <taxon>Bacteria</taxon>
        <taxon>Bacillati</taxon>
        <taxon>Bacillota</taxon>
        <taxon>Bacilli</taxon>
        <taxon>Bacillales</taxon>
        <taxon>Anoxybacillaceae</taxon>
        <taxon>Anoxybacillus</taxon>
    </lineage>
</organism>
<name>B7GJW5_ANOFW</name>
<feature type="domain" description="SpoVT-AbrB" evidence="1">
    <location>
        <begin position="12"/>
        <end position="57"/>
    </location>
</feature>
<dbReference type="AlphaFoldDB" id="B7GJW5"/>
<protein>
    <submittedName>
        <fullName evidence="2">SpoVT/AbrB-like cell growth regulatory protein</fullName>
    </submittedName>
</protein>
<dbReference type="SMART" id="SM00966">
    <property type="entry name" value="SpoVT_AbrB"/>
    <property type="match status" value="1"/>
</dbReference>
<sequence length="86" mass="10006">MKRMLYADRKVLKIGNSLGVTFPIEFLHKLDIHQGDEIQMELENNQIVIKKSNKVNLPKGISKDFFDVLNETLEEYDETIKGLVDR</sequence>
<dbReference type="InterPro" id="IPR007159">
    <property type="entry name" value="SpoVT-AbrB_dom"/>
</dbReference>
<dbReference type="HOGENOM" id="CLU_178271_0_0_9"/>
<dbReference type="InterPro" id="IPR037914">
    <property type="entry name" value="SpoVT-AbrB_sf"/>
</dbReference>
<dbReference type="GO" id="GO:0003677">
    <property type="term" value="F:DNA binding"/>
    <property type="evidence" value="ECO:0007669"/>
    <property type="project" value="InterPro"/>
</dbReference>
<reference evidence="2 3" key="1">
    <citation type="journal article" date="2008" name="Genome Biol.">
        <title>Encapsulated in silica: genome, proteome and physiology of the thermophilic bacterium Anoxybacillus flavithermus WK1.</title>
        <authorList>
            <person name="Saw J.H."/>
            <person name="Mountain B.W."/>
            <person name="Feng L."/>
            <person name="Omelchenko M.V."/>
            <person name="Hou S."/>
            <person name="Saito J.A."/>
            <person name="Stott M.B."/>
            <person name="Li D."/>
            <person name="Zhao G."/>
            <person name="Wu J."/>
            <person name="Galperin M.Y."/>
            <person name="Koonin E.V."/>
            <person name="Makarova K.S."/>
            <person name="Wolf Y.I."/>
            <person name="Rigden D.J."/>
            <person name="Dunfield P.F."/>
            <person name="Wang L."/>
            <person name="Alam M."/>
        </authorList>
    </citation>
    <scope>NUCLEOTIDE SEQUENCE [LARGE SCALE GENOMIC DNA]</scope>
    <source>
        <strain evidence="3">DSM 21510 / WK1</strain>
    </source>
</reference>
<evidence type="ECO:0000313" key="3">
    <source>
        <dbReference type="Proteomes" id="UP000000742"/>
    </source>
</evidence>
<dbReference type="STRING" id="491915.Aflv_1613"/>
<dbReference type="Gene3D" id="2.10.260.10">
    <property type="match status" value="1"/>
</dbReference>
<evidence type="ECO:0000259" key="1">
    <source>
        <dbReference type="SMART" id="SM00966"/>
    </source>
</evidence>